<evidence type="ECO:0000313" key="2">
    <source>
        <dbReference type="Proteomes" id="UP001165960"/>
    </source>
</evidence>
<dbReference type="EMBL" id="QTSX02007267">
    <property type="protein sequence ID" value="KAJ9049167.1"/>
    <property type="molecule type" value="Genomic_DNA"/>
</dbReference>
<reference evidence="1" key="1">
    <citation type="submission" date="2022-04" db="EMBL/GenBank/DDBJ databases">
        <title>Genome of the entomopathogenic fungus Entomophthora muscae.</title>
        <authorList>
            <person name="Elya C."/>
            <person name="Lovett B.R."/>
            <person name="Lee E."/>
            <person name="Macias A.M."/>
            <person name="Hajek A.E."/>
            <person name="De Bivort B.L."/>
            <person name="Kasson M.T."/>
            <person name="De Fine Licht H.H."/>
            <person name="Stajich J.E."/>
        </authorList>
    </citation>
    <scope>NUCLEOTIDE SEQUENCE</scope>
    <source>
        <strain evidence="1">Berkeley</strain>
    </source>
</reference>
<keyword evidence="2" id="KW-1185">Reference proteome</keyword>
<proteinExistence type="predicted"/>
<organism evidence="1 2">
    <name type="scientific">Entomophthora muscae</name>
    <dbReference type="NCBI Taxonomy" id="34485"/>
    <lineage>
        <taxon>Eukaryota</taxon>
        <taxon>Fungi</taxon>
        <taxon>Fungi incertae sedis</taxon>
        <taxon>Zoopagomycota</taxon>
        <taxon>Entomophthoromycotina</taxon>
        <taxon>Entomophthoromycetes</taxon>
        <taxon>Entomophthorales</taxon>
        <taxon>Entomophthoraceae</taxon>
        <taxon>Entomophthora</taxon>
    </lineage>
</organism>
<evidence type="ECO:0000313" key="1">
    <source>
        <dbReference type="EMBL" id="KAJ9049167.1"/>
    </source>
</evidence>
<accession>A0ACC2RGG8</accession>
<comment type="caution">
    <text evidence="1">The sequence shown here is derived from an EMBL/GenBank/DDBJ whole genome shotgun (WGS) entry which is preliminary data.</text>
</comment>
<protein>
    <submittedName>
        <fullName evidence="1">Uncharacterized protein</fullName>
    </submittedName>
</protein>
<dbReference type="Proteomes" id="UP001165960">
    <property type="component" value="Unassembled WGS sequence"/>
</dbReference>
<gene>
    <name evidence="1" type="ORF">DSO57_1027439</name>
</gene>
<sequence>MEDIKKLVADLVAKQSAVYKENETITKGLIKVSSILDKCAKEMEDLEHFQQQITSIKNSSQRTQLASTSSNYQKAIDVNEPQKTLEQAKKKPRVLLRKPVVTAAREESQLIVRKPWKRPYTMLRRRRWRLRSLSIEELPRNKMKL</sequence>
<name>A0ACC2RGG8_9FUNG</name>